<feature type="compositionally biased region" description="Basic and acidic residues" evidence="2">
    <location>
        <begin position="451"/>
        <end position="462"/>
    </location>
</feature>
<dbReference type="eggNOG" id="KOG1064">
    <property type="taxonomic scope" value="Eukaryota"/>
</dbReference>
<dbReference type="PROSITE" id="PS50294">
    <property type="entry name" value="WD_REPEATS_REGION"/>
    <property type="match status" value="1"/>
</dbReference>
<dbReference type="SUPFAM" id="SSF50978">
    <property type="entry name" value="WD40 repeat-like"/>
    <property type="match status" value="2"/>
</dbReference>
<feature type="compositionally biased region" description="Low complexity" evidence="2">
    <location>
        <begin position="464"/>
        <end position="477"/>
    </location>
</feature>
<dbReference type="InterPro" id="IPR036322">
    <property type="entry name" value="WD40_repeat_dom_sf"/>
</dbReference>
<dbReference type="InterPro" id="IPR052208">
    <property type="entry name" value="DmX-like/RAVE_component"/>
</dbReference>
<organism evidence="4 5">
    <name type="scientific">Caenorhabditis briggsae</name>
    <dbReference type="NCBI Taxonomy" id="6238"/>
    <lineage>
        <taxon>Eukaryota</taxon>
        <taxon>Metazoa</taxon>
        <taxon>Ecdysozoa</taxon>
        <taxon>Nematoda</taxon>
        <taxon>Chromadorea</taxon>
        <taxon>Rhabditida</taxon>
        <taxon>Rhabditina</taxon>
        <taxon>Rhabditomorpha</taxon>
        <taxon>Rhabditoidea</taxon>
        <taxon>Rhabditidae</taxon>
        <taxon>Peloderinae</taxon>
        <taxon>Caenorhabditis</taxon>
    </lineage>
</organism>
<evidence type="ECO:0000313" key="6">
    <source>
        <dbReference type="WormBase" id="CBG07562a"/>
    </source>
</evidence>
<keyword evidence="5" id="KW-1185">Reference proteome</keyword>
<dbReference type="FunFam" id="2.130.10.10:FF:002900">
    <property type="entry name" value="Protein CBR-RBC-1"/>
    <property type="match status" value="1"/>
</dbReference>
<feature type="region of interest" description="Disordered" evidence="2">
    <location>
        <begin position="2469"/>
        <end position="2507"/>
    </location>
</feature>
<accession>A8X4J9</accession>
<evidence type="ECO:0000256" key="2">
    <source>
        <dbReference type="SAM" id="MobiDB-lite"/>
    </source>
</evidence>
<dbReference type="InParanoid" id="A8X4J9"/>
<dbReference type="InterPro" id="IPR001680">
    <property type="entry name" value="WD40_rpt"/>
</dbReference>
<feature type="compositionally biased region" description="Acidic residues" evidence="2">
    <location>
        <begin position="2477"/>
        <end position="2506"/>
    </location>
</feature>
<dbReference type="STRING" id="6238.A8X4J9"/>
<dbReference type="FunFam" id="2.130.10.10:FF:001911">
    <property type="entry name" value="RaBConnectin related"/>
    <property type="match status" value="1"/>
</dbReference>
<evidence type="ECO:0000313" key="5">
    <source>
        <dbReference type="Proteomes" id="UP000008549"/>
    </source>
</evidence>
<dbReference type="FunCoup" id="A8X4J9">
    <property type="interactions" value="2376"/>
</dbReference>
<protein>
    <submittedName>
        <fullName evidence="4">Protein CBR-RBC-1</fullName>
    </submittedName>
</protein>
<feature type="region of interest" description="Disordered" evidence="2">
    <location>
        <begin position="1989"/>
        <end position="2027"/>
    </location>
</feature>
<feature type="region of interest" description="Disordered" evidence="2">
    <location>
        <begin position="2388"/>
        <end position="2422"/>
    </location>
</feature>
<evidence type="ECO:0000313" key="4">
    <source>
        <dbReference type="EMBL" id="CAP27559.2"/>
    </source>
</evidence>
<sequence length="3107" mass="348676">MNAHQVITGALNNGENVYALGNVEGLTFTACAVGSDVVILDSDFNRVQIIPESKNQLIVSSLSCCQETGKIAVTYGNLVKILEVTNSVVDKSKLKSLIFQFHWVETYSFTHKEPISSVQWSMEGLRLLFVIGNKLVLHQHRSVSSTSKSFTSTPVSFSISEEDLQERHTWEVIWTTALPSKPKFIKYSPDGYYLALAGDRDCFIKIFHQNTLEHSELDFCEIILNHPAPVCGFEWRKTGRYMPRKCISPILMSWCEDRTSRIWKETPAPEGSIIDLTGEGGGDPLWDRQKQKKFLGKYIRVKKTKTRILNKIRKMMPEKHQETDSNPIGLRAQIGKSPSLLDFPSPLSKESEKDKIEQSEVSFYLAATINAETDCLLVPSFNDTNIRKPFCVHWLNNKELVFSVGAEKLLAEAVLLDLDGELNSLTKFEIYSKISGTPTANHVPEEESPMEEIKSTTDHDQAPSDSSKTAGSTSSDAPSSKDILDVKLEILLRQWTKSNDVLFSIHPVDGSLLTWTVEWLDDHFRQPVISYSSRLPGALPSSDSMSLQSKLNTFNPHEPIYLDALRNSEDKDTSVMLHDKLLERRVSNTIHVLTSHDNGTLNLWHMSVDDQSSFSCVVSMTHISRMCGHRFQMQQVRFHIIAHPVLPLLLTTSKFKSPKVKVDSTMDVLSEVILWKITPVGPLCKNGGVKELARVASPIISGFSTVGWVPAILPSCTLGTVCNSPSSCFISCDGSQLIIYQAVLDARGLLSELSNAKTAYSGRETLDNYSDKILRTPSPRSDRAPTFLKQFNVVSTQSTAKPGCVLEVGKIEDVNLNELNLMFLHVFQSRIVIANDEEDASEISAMSSVIDRSQTPTFKDKFFIVVVDQKENEDVIMMFSLTISSQPPQSIPNFDTEVLPGEKGFLRPSSPLAPSMAKLNFEADLVCRQVMPLPEGTRLTNVVPAAGHLSSSSIYPACETPYVLVSSDNDDSVRFWRCIKVTDQVSPNKFEWREWNMISENHPSELGVEGAIVKVNAAHSGRIACAYQKPNRNSSDPNISIEVAVFECESSGGVEWFREDSFSIQQNHFYEFSKPHYQDAHNKRSSSGEQEHLNLLQQRTEVLRASFRRGVISRINTGKPTKPSYELIRAIENSSPSVTDIAQSKKNIQISKLMELFSVNIENIVRLDWVSTEDGTHMLTVGMGTKVYIYAQIGQDPAQQNVTLMRESETTMRRPSIRKASSLLPNIQPNSRFTSWVCCRVLNLDTADGLPPIPTALSWVRDGILIVGMQSEMRVYNQWNFKTTDNNKLKKAIPAANPNIVSLTVSTSHSMLDQLTRKKEALVSSRSRVFLEFVNTMHKAHPKENESQMVLDILKSEGVFETARMASPILPQYHPKQLIVLLNAGKKRRVKAILNHVLSCLKQKKCAAHNPLSRAASIKRMSTVDRGDSVPAMPVDARMDDDSMDYDEIDDIPLLPLYALIEADHEVPVVHEKQEELVVKNTDEYDDLFDNGYDKDGDIDAILKDTDSVYSGRSRHLSVGSDSAARNESHVTATFTAKDYRKLTELLTHTHLPGLSSVDQMHLLAIADTLSHFASDAQDKVEQANAAMKPVVRSVLGDNAAGGYATAAAGVETVDECGLRYLMAMKQHEYLLVCLPMKQRMELKKTGLSAANIIWAQHSETEVELLNAVPGMHKTSPSWEELRGLGVAWWLKNTASLRICIEKVSIAKASFQANQDPMDASLFYLALRKKNVLTHLFKTVRNQTMADFFMNDFNQEHWQKVAAKNAFVLMSKQRFQHAAAFFLLSGSLKDAVQTLCSKCNDVQLALVVVRMYESDPESQQAMVNELLCREVLGITYEEFEQQRGRTDEDTPVSVHASKEPFERSMAFWMLKDYTRSAHTLVQEAQSDRLLSSLSDIFNFYSYLRKHPLVVRQRLNNIGAQVGTTEKLLALGRQLENILTPPERRLFFRTSAEHMARGCPMLSLDVLTMLPKNISIVQDYDEALRTIFGGTEQAVPPPPPVEVDWSKPTTSDEPDELKLDWSDDEDEEGAAELEVKPEEPAPLIVNGMDSSAVLQSQLVGSTDIFAQHMKFVASLRILTEELSTLASGFDVDGGQLRNQLLNWLEREVEVLQTNCDYNAERKPTLPHEENQDSDYWSSTGANYEHAEQKLSRASPGLTPKRRIWLKANQKLLRSFTSFCTLHSAHNHRLASVLMELLLLLLNVQRDAEDDILPKQLLASGVSTFPLLDAAVSSPKMFVSSPLAYIENQGNDLLASISELHNVPNMAGDLQKCYMLYNLCQGFSCCIYLSLTDIDQTYSSMLNLEPRPAPIGRSDNHVVTPPVKWPGVEALVALLGREKEDDAPQLRLLIIESFLAISMSLFCFALSAYDSRWLYRLSVHEIDPHKFGQIFGGGGETKKASHPPARPPRPAAPTPKDSTVENNGEQIRSRLNLRILGNEKFSTASKDSLPSEQSYSKWVPPQMNIVQLFADKPNVSRQDDEDETMYDSDEEEKGTGYSDDEDNEDECCENAAPSSFAWQLLRLALIQQQLYRVKQFLVLVGFDPRDIPTVAPRIDAVLQQLSNWIVQQHQTLKTFPGGIPNDLLPDMTIDTSDQHLAATMKKYAALVKKNNTPFESDDKKIQTIRRLWSFLVREDHLQEIFIKYIFSQHSIMESAPEPVDAFFGIDSNPILPEAFKIVQKDSEPIVAFACNQESPGLIVVSNGRELQEMDMSNVFKDQYDQTSWMWNRAELDMKNIHSKRDALRDNDDYQIFTDSNAHNAKHTNVDVHFYNNPNFFQMIKRHIPGVRRIDSHPHAPFYVTGSSDGSIKVWKWGAKDTVYTARVAGQHAKVAKIAFSCNGNKFAAVDGDGMLCLWQASQATEQKKPFFVSSAIWVNEYTSIILIIFQSQRCHNKSAADVCFLGHSSSVLLTAGSSSLDYNLGLWDTLLPTNRALVHSWAAHPEGATCALYVPNQQTIFSGGRHGEICLWDIRQRQLRHTIKAFDQMHIVKTLATDSAQDLIVSGSSEGDIKIWSADANPQLMYNLPGEHTAKGGFSFRQDQRSLECHIRNFSKHRKSEFHIFGIQKFGQSSVQGVQQLFIDQNMRLFSCGADASLKFRTLPSIFNMTNLI</sequence>
<dbReference type="SMART" id="SM00320">
    <property type="entry name" value="WD40"/>
    <property type="match status" value="9"/>
</dbReference>
<dbReference type="Pfam" id="PF12234">
    <property type="entry name" value="Rav1p_C"/>
    <property type="match status" value="1"/>
</dbReference>
<dbReference type="InterPro" id="IPR022033">
    <property type="entry name" value="Rav1p_C"/>
</dbReference>
<reference evidence="4 5" key="2">
    <citation type="journal article" date="2011" name="PLoS Genet.">
        <title>Caenorhabditis briggsae recombinant inbred line genotypes reveal inter-strain incompatibility and the evolution of recombination.</title>
        <authorList>
            <person name="Ross J.A."/>
            <person name="Koboldt D.C."/>
            <person name="Staisch J.E."/>
            <person name="Chamberlin H.M."/>
            <person name="Gupta B.P."/>
            <person name="Miller R.D."/>
            <person name="Baird S.E."/>
            <person name="Haag E.S."/>
        </authorList>
    </citation>
    <scope>NUCLEOTIDE SEQUENCE [LARGE SCALE GENOMIC DNA]</scope>
    <source>
        <strain evidence="4 5">AF16</strain>
    </source>
</reference>
<dbReference type="Proteomes" id="UP000008549">
    <property type="component" value="Unassembled WGS sequence"/>
</dbReference>
<dbReference type="Pfam" id="PF00400">
    <property type="entry name" value="WD40"/>
    <property type="match status" value="2"/>
</dbReference>
<feature type="repeat" description="WD" evidence="1">
    <location>
        <begin position="2777"/>
        <end position="2818"/>
    </location>
</feature>
<dbReference type="OMA" id="AENGNTC"/>
<reference evidence="4 5" key="1">
    <citation type="journal article" date="2003" name="PLoS Biol.">
        <title>The genome sequence of Caenorhabditis briggsae: a platform for comparative genomics.</title>
        <authorList>
            <person name="Stein L.D."/>
            <person name="Bao Z."/>
            <person name="Blasiar D."/>
            <person name="Blumenthal T."/>
            <person name="Brent M.R."/>
            <person name="Chen N."/>
            <person name="Chinwalla A."/>
            <person name="Clarke L."/>
            <person name="Clee C."/>
            <person name="Coghlan A."/>
            <person name="Coulson A."/>
            <person name="D'Eustachio P."/>
            <person name="Fitch D.H."/>
            <person name="Fulton L.A."/>
            <person name="Fulton R.E."/>
            <person name="Griffiths-Jones S."/>
            <person name="Harris T.W."/>
            <person name="Hillier L.W."/>
            <person name="Kamath R."/>
            <person name="Kuwabara P.E."/>
            <person name="Mardis E.R."/>
            <person name="Marra M.A."/>
            <person name="Miner T.L."/>
            <person name="Minx P."/>
            <person name="Mullikin J.C."/>
            <person name="Plumb R.W."/>
            <person name="Rogers J."/>
            <person name="Schein J.E."/>
            <person name="Sohrmann M."/>
            <person name="Spieth J."/>
            <person name="Stajich J.E."/>
            <person name="Wei C."/>
            <person name="Willey D."/>
            <person name="Wilson R.K."/>
            <person name="Durbin R."/>
            <person name="Waterston R.H."/>
        </authorList>
    </citation>
    <scope>NUCLEOTIDE SEQUENCE [LARGE SCALE GENOMIC DNA]</scope>
    <source>
        <strain evidence="4 5">AF16</strain>
    </source>
</reference>
<dbReference type="PROSITE" id="PS50082">
    <property type="entry name" value="WD_REPEATS_2"/>
    <property type="match status" value="3"/>
</dbReference>
<dbReference type="InterPro" id="IPR015943">
    <property type="entry name" value="WD40/YVTN_repeat-like_dom_sf"/>
</dbReference>
<dbReference type="PANTHER" id="PTHR13950">
    <property type="entry name" value="RABCONNECTIN-RELATED"/>
    <property type="match status" value="1"/>
</dbReference>
<evidence type="ECO:0000256" key="1">
    <source>
        <dbReference type="PROSITE-ProRule" id="PRU00221"/>
    </source>
</evidence>
<name>A8X4J9_CAEBR</name>
<feature type="repeat" description="WD" evidence="1">
    <location>
        <begin position="2935"/>
        <end position="2976"/>
    </location>
</feature>
<gene>
    <name evidence="6" type="primary">rbc-1</name>
    <name evidence="4" type="synonym">Cbr-rbc-1</name>
    <name evidence="6" type="ORF">CBG07562</name>
    <name evidence="4" type="ORF">CBG_07562</name>
</gene>
<feature type="compositionally biased region" description="Pro residues" evidence="2">
    <location>
        <begin position="2402"/>
        <end position="2411"/>
    </location>
</feature>
<dbReference type="HOGENOM" id="CLU_000267_0_0_1"/>
<evidence type="ECO:0000259" key="3">
    <source>
        <dbReference type="Pfam" id="PF12234"/>
    </source>
</evidence>
<feature type="domain" description="RAVE complex protein Rav1 C-terminal" evidence="3">
    <location>
        <begin position="1611"/>
        <end position="1838"/>
    </location>
</feature>
<dbReference type="GO" id="GO:0007035">
    <property type="term" value="P:vacuolar acidification"/>
    <property type="evidence" value="ECO:0000318"/>
    <property type="project" value="GO_Central"/>
</dbReference>
<dbReference type="Gene3D" id="2.130.10.10">
    <property type="entry name" value="YVTN repeat-like/Quinoprotein amine dehydrogenase"/>
    <property type="match status" value="3"/>
</dbReference>
<keyword evidence="1" id="KW-0853">WD repeat</keyword>
<proteinExistence type="predicted"/>
<dbReference type="WormBase" id="CBG07562a">
    <property type="protein sequence ID" value="CBP07682"/>
    <property type="gene ID" value="WBGene00029561"/>
    <property type="gene designation" value="Cbr-rbc-1"/>
</dbReference>
<dbReference type="PANTHER" id="PTHR13950:SF9">
    <property type="entry name" value="RABCONNECTIN-3A"/>
    <property type="match status" value="1"/>
</dbReference>
<dbReference type="GO" id="GO:0043291">
    <property type="term" value="C:RAVE complex"/>
    <property type="evidence" value="ECO:0000318"/>
    <property type="project" value="GO_Central"/>
</dbReference>
<dbReference type="EMBL" id="HE601041">
    <property type="protein sequence ID" value="CAP27559.2"/>
    <property type="molecule type" value="Genomic_DNA"/>
</dbReference>
<feature type="repeat" description="WD" evidence="1">
    <location>
        <begin position="2986"/>
        <end position="3020"/>
    </location>
</feature>
<feature type="region of interest" description="Disordered" evidence="2">
    <location>
        <begin position="437"/>
        <end position="479"/>
    </location>
</feature>